<dbReference type="OMA" id="CWSVMPA"/>
<dbReference type="GO" id="GO:0016491">
    <property type="term" value="F:oxidoreductase activity"/>
    <property type="evidence" value="ECO:0007669"/>
    <property type="project" value="InterPro"/>
</dbReference>
<evidence type="ECO:0000256" key="10">
    <source>
        <dbReference type="ARBA" id="ARBA00022630"/>
    </source>
</evidence>
<keyword evidence="12" id="KW-0125">Carotenoid biosynthesis</keyword>
<dbReference type="AlphaFoldDB" id="A0A1Y1HW98"/>
<evidence type="ECO:0000256" key="18">
    <source>
        <dbReference type="ARBA" id="ARBA00023235"/>
    </source>
</evidence>
<dbReference type="Pfam" id="PF01593">
    <property type="entry name" value="Amino_oxidase"/>
    <property type="match status" value="1"/>
</dbReference>
<dbReference type="GO" id="GO:0016117">
    <property type="term" value="P:carotenoid biosynthetic process"/>
    <property type="evidence" value="ECO:0007669"/>
    <property type="project" value="UniProtKB-KW"/>
</dbReference>
<dbReference type="PANTHER" id="PTHR46313">
    <property type="match status" value="1"/>
</dbReference>
<evidence type="ECO:0000313" key="20">
    <source>
        <dbReference type="EMBL" id="GAQ80118.1"/>
    </source>
</evidence>
<evidence type="ECO:0000259" key="19">
    <source>
        <dbReference type="Pfam" id="PF01593"/>
    </source>
</evidence>
<keyword evidence="15" id="KW-0809">Transit peptide</keyword>
<organism evidence="20 21">
    <name type="scientific">Klebsormidium nitens</name>
    <name type="common">Green alga</name>
    <name type="synonym">Ulothrix nitens</name>
    <dbReference type="NCBI Taxonomy" id="105231"/>
    <lineage>
        <taxon>Eukaryota</taxon>
        <taxon>Viridiplantae</taxon>
        <taxon>Streptophyta</taxon>
        <taxon>Klebsormidiophyceae</taxon>
        <taxon>Klebsormidiales</taxon>
        <taxon>Klebsormidiaceae</taxon>
        <taxon>Klebsormidium</taxon>
    </lineage>
</organism>
<dbReference type="OrthoDB" id="7777654at2759"/>
<evidence type="ECO:0000256" key="4">
    <source>
        <dbReference type="ARBA" id="ARBA00001974"/>
    </source>
</evidence>
<keyword evidence="16" id="KW-0520">NAD</keyword>
<evidence type="ECO:0000256" key="13">
    <source>
        <dbReference type="ARBA" id="ARBA00022827"/>
    </source>
</evidence>
<keyword evidence="21" id="KW-1185">Reference proteome</keyword>
<keyword evidence="11" id="KW-0934">Plastid</keyword>
<dbReference type="PANTHER" id="PTHR46313:SF3">
    <property type="entry name" value="PROLYCOPENE ISOMERASE, CHLOROPLASTIC"/>
    <property type="match status" value="1"/>
</dbReference>
<comment type="similarity">
    <text evidence="7">Belongs to the carotenoid/retinoid oxidoreductase family. CrtISO subfamily.</text>
</comment>
<accession>A0A1Y1HW98</accession>
<dbReference type="InterPro" id="IPR036188">
    <property type="entry name" value="FAD/NAD-bd_sf"/>
</dbReference>
<comment type="cofactor">
    <cofactor evidence="2">
        <name>NAD(+)</name>
        <dbReference type="ChEBI" id="CHEBI:57540"/>
    </cofactor>
</comment>
<keyword evidence="9" id="KW-0150">Chloroplast</keyword>
<evidence type="ECO:0000256" key="14">
    <source>
        <dbReference type="ARBA" id="ARBA00022857"/>
    </source>
</evidence>
<evidence type="ECO:0000256" key="8">
    <source>
        <dbReference type="ARBA" id="ARBA00012419"/>
    </source>
</evidence>
<feature type="domain" description="Amine oxidase" evidence="19">
    <location>
        <begin position="116"/>
        <end position="596"/>
    </location>
</feature>
<gene>
    <name evidence="20" type="ORF">KFL_000460290</name>
</gene>
<proteinExistence type="inferred from homology"/>
<evidence type="ECO:0000313" key="21">
    <source>
        <dbReference type="Proteomes" id="UP000054558"/>
    </source>
</evidence>
<evidence type="ECO:0000256" key="11">
    <source>
        <dbReference type="ARBA" id="ARBA00022640"/>
    </source>
</evidence>
<comment type="cofactor">
    <cofactor evidence="3">
        <name>NADP(+)</name>
        <dbReference type="ChEBI" id="CHEBI:58349"/>
    </cofactor>
</comment>
<evidence type="ECO:0000256" key="16">
    <source>
        <dbReference type="ARBA" id="ARBA00023027"/>
    </source>
</evidence>
<evidence type="ECO:0000256" key="7">
    <source>
        <dbReference type="ARBA" id="ARBA00005855"/>
    </source>
</evidence>
<dbReference type="STRING" id="105231.A0A1Y1HW98"/>
<dbReference type="EC" id="5.2.1.13" evidence="8"/>
<dbReference type="Proteomes" id="UP000054558">
    <property type="component" value="Unassembled WGS sequence"/>
</dbReference>
<comment type="subcellular location">
    <subcellularLocation>
        <location evidence="5">Plastid</location>
        <location evidence="5">Chloroplast membrane</location>
        <topology evidence="5">Peripheral membrane protein</topology>
    </subcellularLocation>
</comment>
<evidence type="ECO:0000256" key="5">
    <source>
        <dbReference type="ARBA" id="ARBA00004258"/>
    </source>
</evidence>
<keyword evidence="14" id="KW-0521">NADP</keyword>
<reference evidence="20 21" key="1">
    <citation type="journal article" date="2014" name="Nat. Commun.">
        <title>Klebsormidium flaccidum genome reveals primary factors for plant terrestrial adaptation.</title>
        <authorList>
            <person name="Hori K."/>
            <person name="Maruyama F."/>
            <person name="Fujisawa T."/>
            <person name="Togashi T."/>
            <person name="Yamamoto N."/>
            <person name="Seo M."/>
            <person name="Sato S."/>
            <person name="Yamada T."/>
            <person name="Mori H."/>
            <person name="Tajima N."/>
            <person name="Moriyama T."/>
            <person name="Ikeuchi M."/>
            <person name="Watanabe M."/>
            <person name="Wada H."/>
            <person name="Kobayashi K."/>
            <person name="Saito M."/>
            <person name="Masuda T."/>
            <person name="Sasaki-Sekimoto Y."/>
            <person name="Mashiguchi K."/>
            <person name="Awai K."/>
            <person name="Shimojima M."/>
            <person name="Masuda S."/>
            <person name="Iwai M."/>
            <person name="Nobusawa T."/>
            <person name="Narise T."/>
            <person name="Kondo S."/>
            <person name="Saito H."/>
            <person name="Sato R."/>
            <person name="Murakawa M."/>
            <person name="Ihara Y."/>
            <person name="Oshima-Yamada Y."/>
            <person name="Ohtaka K."/>
            <person name="Satoh M."/>
            <person name="Sonobe K."/>
            <person name="Ishii M."/>
            <person name="Ohtani R."/>
            <person name="Kanamori-Sato M."/>
            <person name="Honoki R."/>
            <person name="Miyazaki D."/>
            <person name="Mochizuki H."/>
            <person name="Umetsu J."/>
            <person name="Higashi K."/>
            <person name="Shibata D."/>
            <person name="Kamiya Y."/>
            <person name="Sato N."/>
            <person name="Nakamura Y."/>
            <person name="Tabata S."/>
            <person name="Ida S."/>
            <person name="Kurokawa K."/>
            <person name="Ohta H."/>
        </authorList>
    </citation>
    <scope>NUCLEOTIDE SEQUENCE [LARGE SCALE GENOMIC DNA]</scope>
    <source>
        <strain evidence="20 21">NIES-2285</strain>
    </source>
</reference>
<keyword evidence="13" id="KW-0274">FAD</keyword>
<dbReference type="GO" id="GO:0031969">
    <property type="term" value="C:chloroplast membrane"/>
    <property type="evidence" value="ECO:0007669"/>
    <property type="project" value="UniProtKB-SubCell"/>
</dbReference>
<evidence type="ECO:0000256" key="9">
    <source>
        <dbReference type="ARBA" id="ARBA00022528"/>
    </source>
</evidence>
<evidence type="ECO:0000256" key="15">
    <source>
        <dbReference type="ARBA" id="ARBA00022946"/>
    </source>
</evidence>
<dbReference type="InterPro" id="IPR045892">
    <property type="entry name" value="CrtISO-like"/>
</dbReference>
<comment type="pathway">
    <text evidence="6">Carotenoid biosynthesis; lycopene biosynthesis.</text>
</comment>
<evidence type="ECO:0000256" key="1">
    <source>
        <dbReference type="ARBA" id="ARBA00000004"/>
    </source>
</evidence>
<keyword evidence="18 20" id="KW-0413">Isomerase</keyword>
<name>A0A1Y1HW98_KLENI</name>
<dbReference type="SUPFAM" id="SSF51905">
    <property type="entry name" value="FAD/NAD(P)-binding domain"/>
    <property type="match status" value="1"/>
</dbReference>
<evidence type="ECO:0000256" key="17">
    <source>
        <dbReference type="ARBA" id="ARBA00023136"/>
    </source>
</evidence>
<dbReference type="NCBIfam" id="TIGR02730">
    <property type="entry name" value="carot_isom"/>
    <property type="match status" value="1"/>
</dbReference>
<keyword evidence="10" id="KW-0285">Flavoprotein</keyword>
<keyword evidence="17" id="KW-0472">Membrane</keyword>
<protein>
    <recommendedName>
        <fullName evidence="8">prolycopene isomerase</fullName>
        <ecNumber evidence="8">5.2.1.13</ecNumber>
    </recommendedName>
</protein>
<sequence>MATSWTRLAKDPFSVATFSSRRSTKSQRSVEAGCAKPCLSDWTQAGVSNVTGVKLLPLNTFLTNAIGLRQKLPKQSSKRRNDVARMAVAAPSKPVQDVDAPEENVLYDAVIIGSGMGGLVTATQLAAKGAKVLLLEKYIVPGGSAAYFEREGYTFDVGSSMMFGFGDQGTTNLLTRALAAVGKKMETIPDPAMVHYHLPDGLSVRVHRDYEEFIAELTSKFPHEKEGIRKFYDDCWKIFNALNSLDLKSLEEPRYLLGEFVKQPLACLTLAYFLPVNTGDVARKYIKDETLLRFIDIEDYAWSTVPASLTPMINSGMVLCDRHYGGVRYPIGGVGGIAQTLADGLEELGGKIAYKANVKRILVENGQASGVRLTDGREYKGKTIISNATRWDTFEKLLEPENMPDAEKKFQTRYRKSPSFLSIHMGVRADALPDDSDVHHMVLEDWSKMEESYGTIFVSMPTMLDKSVAPKDRHIVHAFTPCWIEEWEGLSPADYRQKKEQVADEIVDRLEKGLGFKGLRQATVFREVGTPRTHRKFLAREDGTYGPVPSRRPLGLLGMPFNTTALKGLYCVGDSCFPGQGVNAVAFSGMACAHRVAADIGLEKTIPVLDGAFNKLLSTVRDRV</sequence>
<dbReference type="Gene3D" id="3.50.50.60">
    <property type="entry name" value="FAD/NAD(P)-binding domain"/>
    <property type="match status" value="2"/>
</dbReference>
<dbReference type="GO" id="GO:0046608">
    <property type="term" value="F:carotenoid isomerase activity"/>
    <property type="evidence" value="ECO:0007669"/>
    <property type="project" value="InterPro"/>
</dbReference>
<comment type="cofactor">
    <cofactor evidence="4">
        <name>FAD</name>
        <dbReference type="ChEBI" id="CHEBI:57692"/>
    </cofactor>
</comment>
<comment type="catalytic activity">
    <reaction evidence="1">
        <text>7,7',9,9'-tetra-cis-lycopene = all-trans-lycopene</text>
        <dbReference type="Rhea" id="RHEA:30971"/>
        <dbReference type="ChEBI" id="CHEBI:15948"/>
        <dbReference type="ChEBI" id="CHEBI:62466"/>
        <dbReference type="EC" id="5.2.1.13"/>
    </reaction>
</comment>
<evidence type="ECO:0000256" key="6">
    <source>
        <dbReference type="ARBA" id="ARBA00004900"/>
    </source>
</evidence>
<dbReference type="UniPathway" id="UPA00803"/>
<evidence type="ECO:0000256" key="2">
    <source>
        <dbReference type="ARBA" id="ARBA00001911"/>
    </source>
</evidence>
<dbReference type="EMBL" id="DF236995">
    <property type="protein sequence ID" value="GAQ80118.1"/>
    <property type="molecule type" value="Genomic_DNA"/>
</dbReference>
<evidence type="ECO:0000256" key="12">
    <source>
        <dbReference type="ARBA" id="ARBA00022746"/>
    </source>
</evidence>
<dbReference type="InterPro" id="IPR002937">
    <property type="entry name" value="Amino_oxidase"/>
</dbReference>
<evidence type="ECO:0000256" key="3">
    <source>
        <dbReference type="ARBA" id="ARBA00001937"/>
    </source>
</evidence>
<dbReference type="InterPro" id="IPR014101">
    <property type="entry name" value="CrtISO"/>
</dbReference>